<dbReference type="GO" id="GO:0032040">
    <property type="term" value="C:small-subunit processome"/>
    <property type="evidence" value="ECO:0007669"/>
    <property type="project" value="TreeGrafter"/>
</dbReference>
<evidence type="ECO:0000313" key="5">
    <source>
        <dbReference type="Proteomes" id="UP000035681"/>
    </source>
</evidence>
<dbReference type="GO" id="GO:0006412">
    <property type="term" value="P:translation"/>
    <property type="evidence" value="ECO:0007669"/>
    <property type="project" value="InterPro"/>
</dbReference>
<dbReference type="WBParaSite" id="TCONS_00001680.p1">
    <property type="protein sequence ID" value="TCONS_00001680.p1"/>
    <property type="gene ID" value="XLOC_001564"/>
</dbReference>
<dbReference type="GO" id="GO:0003735">
    <property type="term" value="F:structural constituent of ribosome"/>
    <property type="evidence" value="ECO:0007669"/>
    <property type="project" value="InterPro"/>
</dbReference>
<evidence type="ECO:0000256" key="1">
    <source>
        <dbReference type="ARBA" id="ARBA00007820"/>
    </source>
</evidence>
<sequence>NFGSYHYITMVSGHSKIIKSDGTPIDEVEKSVATALKELEATEKSIAELYIVGAKELDFGGKKCIVVYVPVPQLKQFQKVHEQITRNLEKKFGGTHIVFIAKRRILPKPQRGKKHRPSKQVRTRSRTLTAVHEAILNDLVFPAEVVGKRIRVKLDGKKLMKIHLDKSQENFVGHKVETFTHVYKALTGSDAVFEFQAQLF</sequence>
<dbReference type="InterPro" id="IPR000554">
    <property type="entry name" value="Ribosomal_eS7"/>
</dbReference>
<keyword evidence="5" id="KW-1185">Reference proteome</keyword>
<organism evidence="5 6">
    <name type="scientific">Strongyloides stercoralis</name>
    <name type="common">Threadworm</name>
    <dbReference type="NCBI Taxonomy" id="6248"/>
    <lineage>
        <taxon>Eukaryota</taxon>
        <taxon>Metazoa</taxon>
        <taxon>Ecdysozoa</taxon>
        <taxon>Nematoda</taxon>
        <taxon>Chromadorea</taxon>
        <taxon>Rhabditida</taxon>
        <taxon>Tylenchina</taxon>
        <taxon>Panagrolaimomorpha</taxon>
        <taxon>Strongyloidoidea</taxon>
        <taxon>Strongyloididae</taxon>
        <taxon>Strongyloides</taxon>
    </lineage>
</organism>
<comment type="similarity">
    <text evidence="1 4">Belongs to the eukaryotic ribosomal protein eS7 family.</text>
</comment>
<keyword evidence="2 4" id="KW-0689">Ribosomal protein</keyword>
<dbReference type="GO" id="GO:0022627">
    <property type="term" value="C:cytosolic small ribosomal subunit"/>
    <property type="evidence" value="ECO:0007669"/>
    <property type="project" value="TreeGrafter"/>
</dbReference>
<dbReference type="GO" id="GO:0030686">
    <property type="term" value="C:90S preribosome"/>
    <property type="evidence" value="ECO:0007669"/>
    <property type="project" value="TreeGrafter"/>
</dbReference>
<dbReference type="GO" id="GO:0006364">
    <property type="term" value="P:rRNA processing"/>
    <property type="evidence" value="ECO:0007669"/>
    <property type="project" value="TreeGrafter"/>
</dbReference>
<accession>A0AAF5CU00</accession>
<name>A0AAF5CU00_STRER</name>
<dbReference type="Proteomes" id="UP000035681">
    <property type="component" value="Unplaced"/>
</dbReference>
<proteinExistence type="inferred from homology"/>
<dbReference type="PANTHER" id="PTHR11278:SF0">
    <property type="entry name" value="SMALL RIBOSOMAL SUBUNIT PROTEIN ES7"/>
    <property type="match status" value="1"/>
</dbReference>
<protein>
    <recommendedName>
        <fullName evidence="4">40S ribosomal protein S7</fullName>
    </recommendedName>
</protein>
<evidence type="ECO:0000256" key="3">
    <source>
        <dbReference type="ARBA" id="ARBA00023274"/>
    </source>
</evidence>
<dbReference type="GO" id="GO:0042274">
    <property type="term" value="P:ribosomal small subunit biogenesis"/>
    <property type="evidence" value="ECO:0007669"/>
    <property type="project" value="TreeGrafter"/>
</dbReference>
<evidence type="ECO:0000256" key="4">
    <source>
        <dbReference type="RuleBase" id="RU364105"/>
    </source>
</evidence>
<evidence type="ECO:0000256" key="2">
    <source>
        <dbReference type="ARBA" id="ARBA00022980"/>
    </source>
</evidence>
<dbReference type="Pfam" id="PF01251">
    <property type="entry name" value="Ribosomal_S7e"/>
    <property type="match status" value="1"/>
</dbReference>
<reference evidence="6" key="1">
    <citation type="submission" date="2024-02" db="UniProtKB">
        <authorList>
            <consortium name="WormBaseParasite"/>
        </authorList>
    </citation>
    <scope>IDENTIFICATION</scope>
</reference>
<evidence type="ECO:0000313" key="6">
    <source>
        <dbReference type="WBParaSite" id="TCONS_00001680.p1"/>
    </source>
</evidence>
<dbReference type="PANTHER" id="PTHR11278">
    <property type="entry name" value="40S RIBOSOMAL PROTEIN S7"/>
    <property type="match status" value="1"/>
</dbReference>
<keyword evidence="3 4" id="KW-0687">Ribonucleoprotein</keyword>
<dbReference type="AlphaFoldDB" id="A0AAF5CU00"/>